<dbReference type="RefSeq" id="WP_303541895.1">
    <property type="nucleotide sequence ID" value="NZ_JAUOTP010000003.1"/>
</dbReference>
<keyword evidence="2" id="KW-1185">Reference proteome</keyword>
<comment type="caution">
    <text evidence="1">The sequence shown here is derived from an EMBL/GenBank/DDBJ whole genome shotgun (WGS) entry which is preliminary data.</text>
</comment>
<organism evidence="1 2">
    <name type="scientific">Sphingomonas natans</name>
    <dbReference type="NCBI Taxonomy" id="3063330"/>
    <lineage>
        <taxon>Bacteria</taxon>
        <taxon>Pseudomonadati</taxon>
        <taxon>Pseudomonadota</taxon>
        <taxon>Alphaproteobacteria</taxon>
        <taxon>Sphingomonadales</taxon>
        <taxon>Sphingomonadaceae</taxon>
        <taxon>Sphingomonas</taxon>
    </lineage>
</organism>
<accession>A0ABT8YAD4</accession>
<sequence>MALKGWELRCEAMQIEPQERGSGTELLTDPGTSTWIGEASSLLIPIAEIICRSDVLRSNSTHFELESGSRADNVKETRFSEGKIITVLREQDGRMEIADMCRKQRR</sequence>
<gene>
    <name evidence="1" type="ORF">Q4F19_09505</name>
</gene>
<reference evidence="1" key="1">
    <citation type="submission" date="2023-07" db="EMBL/GenBank/DDBJ databases">
        <authorList>
            <person name="Kim M."/>
        </authorList>
    </citation>
    <scope>NUCLEOTIDE SEQUENCE</scope>
    <source>
        <strain evidence="1">BIUV-7</strain>
    </source>
</reference>
<protein>
    <submittedName>
        <fullName evidence="1">Uncharacterized protein</fullName>
    </submittedName>
</protein>
<evidence type="ECO:0000313" key="1">
    <source>
        <dbReference type="EMBL" id="MDO6414615.1"/>
    </source>
</evidence>
<proteinExistence type="predicted"/>
<dbReference type="Proteomes" id="UP001169764">
    <property type="component" value="Unassembled WGS sequence"/>
</dbReference>
<evidence type="ECO:0000313" key="2">
    <source>
        <dbReference type="Proteomes" id="UP001169764"/>
    </source>
</evidence>
<dbReference type="EMBL" id="JAUOTP010000003">
    <property type="protein sequence ID" value="MDO6414615.1"/>
    <property type="molecule type" value="Genomic_DNA"/>
</dbReference>
<name>A0ABT8YAD4_9SPHN</name>